<dbReference type="SMART" id="SM00421">
    <property type="entry name" value="HTH_LUXR"/>
    <property type="match status" value="1"/>
</dbReference>
<dbReference type="Pfam" id="PF08448">
    <property type="entry name" value="PAS_4"/>
    <property type="match status" value="1"/>
</dbReference>
<sequence length="242" mass="27095">MLSTLTPQQASLFHQLPGYWGCKDTQSVFVYANDAYAKLIGHQCGADCIGLTDFDMPAPTTKCAADFREQDRYVIETGQSLRVLDIHPFPDGSWRALIFSKSPWLNAQGDIQGTIFYGQELTDTAIIEVGHWVYRAVGLNQSDERISLNHPHVRTIAPLTNRESEALFLLLYGKKPKQISAVMGISIKTFEGYVDRLRQKFAAHSKDQLIDKALELGYGSYIPQTLLKTQLSVVLNNQNTAQ</sequence>
<dbReference type="AlphaFoldDB" id="U3BP55"/>
<feature type="domain" description="HTH luxR-type" evidence="1">
    <location>
        <begin position="152"/>
        <end position="217"/>
    </location>
</feature>
<dbReference type="eggNOG" id="COG2771">
    <property type="taxonomic scope" value="Bacteria"/>
</dbReference>
<dbReference type="Proteomes" id="UP000016570">
    <property type="component" value="Unassembled WGS sequence"/>
</dbReference>
<protein>
    <recommendedName>
        <fullName evidence="1">HTH luxR-type domain-containing protein</fullName>
    </recommendedName>
</protein>
<dbReference type="STRING" id="1219065.VPR01S_12_01230"/>
<dbReference type="SUPFAM" id="SSF55785">
    <property type="entry name" value="PYP-like sensor domain (PAS domain)"/>
    <property type="match status" value="1"/>
</dbReference>
<dbReference type="InterPro" id="IPR000792">
    <property type="entry name" value="Tscrpt_reg_LuxR_C"/>
</dbReference>
<name>U3BP55_VIBPR</name>
<proteinExistence type="predicted"/>
<evidence type="ECO:0000313" key="2">
    <source>
        <dbReference type="EMBL" id="GAD68313.1"/>
    </source>
</evidence>
<dbReference type="SUPFAM" id="SSF46894">
    <property type="entry name" value="C-terminal effector domain of the bipartite response regulators"/>
    <property type="match status" value="1"/>
</dbReference>
<dbReference type="RefSeq" id="WP_021706284.1">
    <property type="nucleotide sequence ID" value="NZ_BATJ01000012.1"/>
</dbReference>
<dbReference type="InterPro" id="IPR036388">
    <property type="entry name" value="WH-like_DNA-bd_sf"/>
</dbReference>
<dbReference type="Gene3D" id="1.10.10.10">
    <property type="entry name" value="Winged helix-like DNA-binding domain superfamily/Winged helix DNA-binding domain"/>
    <property type="match status" value="1"/>
</dbReference>
<reference evidence="2 3" key="1">
    <citation type="submission" date="2013-09" db="EMBL/GenBank/DDBJ databases">
        <title>Whole genome shotgun sequence of Vibrio proteolyticus NBRC 13287.</title>
        <authorList>
            <person name="Isaki S."/>
            <person name="Hosoyama A."/>
            <person name="Numata M."/>
            <person name="Hashimoto M."/>
            <person name="Hosoyama Y."/>
            <person name="Tsuchikane K."/>
            <person name="Noguchi M."/>
            <person name="Hirakata S."/>
            <person name="Ichikawa N."/>
            <person name="Ohji S."/>
            <person name="Yamazoe A."/>
            <person name="Fujita N."/>
        </authorList>
    </citation>
    <scope>NUCLEOTIDE SEQUENCE [LARGE SCALE GENOMIC DNA]</scope>
    <source>
        <strain evidence="2 3">NBRC 13287</strain>
    </source>
</reference>
<dbReference type="InterPro" id="IPR013656">
    <property type="entry name" value="PAS_4"/>
</dbReference>
<dbReference type="GO" id="GO:0006355">
    <property type="term" value="P:regulation of DNA-templated transcription"/>
    <property type="evidence" value="ECO:0007669"/>
    <property type="project" value="InterPro"/>
</dbReference>
<dbReference type="GO" id="GO:0003677">
    <property type="term" value="F:DNA binding"/>
    <property type="evidence" value="ECO:0007669"/>
    <property type="project" value="InterPro"/>
</dbReference>
<dbReference type="EMBL" id="BATJ01000012">
    <property type="protein sequence ID" value="GAD68313.1"/>
    <property type="molecule type" value="Genomic_DNA"/>
</dbReference>
<comment type="caution">
    <text evidence="2">The sequence shown here is derived from an EMBL/GenBank/DDBJ whole genome shotgun (WGS) entry which is preliminary data.</text>
</comment>
<dbReference type="PROSITE" id="PS50043">
    <property type="entry name" value="HTH_LUXR_2"/>
    <property type="match status" value="1"/>
</dbReference>
<dbReference type="Pfam" id="PF00196">
    <property type="entry name" value="GerE"/>
    <property type="match status" value="1"/>
</dbReference>
<dbReference type="Gene3D" id="3.30.450.20">
    <property type="entry name" value="PAS domain"/>
    <property type="match status" value="1"/>
</dbReference>
<dbReference type="InterPro" id="IPR016032">
    <property type="entry name" value="Sig_transdc_resp-reg_C-effctor"/>
</dbReference>
<organism evidence="2 3">
    <name type="scientific">Vibrio proteolyticus NBRC 13287</name>
    <dbReference type="NCBI Taxonomy" id="1219065"/>
    <lineage>
        <taxon>Bacteria</taxon>
        <taxon>Pseudomonadati</taxon>
        <taxon>Pseudomonadota</taxon>
        <taxon>Gammaproteobacteria</taxon>
        <taxon>Vibrionales</taxon>
        <taxon>Vibrionaceae</taxon>
        <taxon>Vibrio</taxon>
    </lineage>
</organism>
<dbReference type="CDD" id="cd06170">
    <property type="entry name" value="LuxR_C_like"/>
    <property type="match status" value="1"/>
</dbReference>
<keyword evidence="3" id="KW-1185">Reference proteome</keyword>
<gene>
    <name evidence="2" type="ORF">VPR01S_12_01230</name>
</gene>
<evidence type="ECO:0000313" key="3">
    <source>
        <dbReference type="Proteomes" id="UP000016570"/>
    </source>
</evidence>
<evidence type="ECO:0000259" key="1">
    <source>
        <dbReference type="PROSITE" id="PS50043"/>
    </source>
</evidence>
<dbReference type="PRINTS" id="PR00038">
    <property type="entry name" value="HTHLUXR"/>
</dbReference>
<dbReference type="InterPro" id="IPR035965">
    <property type="entry name" value="PAS-like_dom_sf"/>
</dbReference>
<accession>U3BP55</accession>